<keyword evidence="3" id="KW-1185">Reference proteome</keyword>
<reference evidence="2 3" key="1">
    <citation type="submission" date="2016-10" db="EMBL/GenBank/DDBJ databases">
        <authorList>
            <person name="Varghese N."/>
            <person name="Submissions S."/>
        </authorList>
    </citation>
    <scope>NUCLEOTIDE SEQUENCE [LARGE SCALE GENOMIC DNA]</scope>
    <source>
        <strain evidence="2 3">LMG 18378</strain>
    </source>
</reference>
<sequence length="65" mass="6870">MNDAAQIEPWAVSVEADSVPVVLEHINEYAVTVDAAPELVVVTVGEQGPPGAPGTGLSEWQVNEW</sequence>
<evidence type="ECO:0000313" key="3">
    <source>
        <dbReference type="Proteomes" id="UP000183385"/>
    </source>
</evidence>
<name>A0AAQ1HN30_9PSED</name>
<evidence type="ECO:0000313" key="2">
    <source>
        <dbReference type="EMBL" id="SFC85086.1"/>
    </source>
</evidence>
<dbReference type="AlphaFoldDB" id="A0AAQ1HN30"/>
<dbReference type="RefSeq" id="WP_074980455.1">
    <property type="nucleotide sequence ID" value="NZ_FOLS01000011.1"/>
</dbReference>
<gene>
    <name evidence="2" type="ORF">SAMN05216577_111119</name>
</gene>
<feature type="region of interest" description="Disordered" evidence="1">
    <location>
        <begin position="46"/>
        <end position="65"/>
    </location>
</feature>
<proteinExistence type="predicted"/>
<accession>A0AAQ1HN30</accession>
<protein>
    <submittedName>
        <fullName evidence="2">Uncharacterized protein</fullName>
    </submittedName>
</protein>
<organism evidence="2 3">
    <name type="scientific">Pseudomonas citronellolis</name>
    <dbReference type="NCBI Taxonomy" id="53408"/>
    <lineage>
        <taxon>Bacteria</taxon>
        <taxon>Pseudomonadati</taxon>
        <taxon>Pseudomonadota</taxon>
        <taxon>Gammaproteobacteria</taxon>
        <taxon>Pseudomonadales</taxon>
        <taxon>Pseudomonadaceae</taxon>
        <taxon>Pseudomonas</taxon>
    </lineage>
</organism>
<dbReference type="Proteomes" id="UP000183385">
    <property type="component" value="Unassembled WGS sequence"/>
</dbReference>
<dbReference type="EMBL" id="FOLS01000011">
    <property type="protein sequence ID" value="SFC85086.1"/>
    <property type="molecule type" value="Genomic_DNA"/>
</dbReference>
<evidence type="ECO:0000256" key="1">
    <source>
        <dbReference type="SAM" id="MobiDB-lite"/>
    </source>
</evidence>
<comment type="caution">
    <text evidence="2">The sequence shown here is derived from an EMBL/GenBank/DDBJ whole genome shotgun (WGS) entry which is preliminary data.</text>
</comment>